<accession>A8NKW4</accession>
<dbReference type="VEuPathDB" id="FungiDB:CC1G_10879"/>
<evidence type="ECO:0000256" key="2">
    <source>
        <dbReference type="ARBA" id="ARBA00004370"/>
    </source>
</evidence>
<evidence type="ECO:0000256" key="13">
    <source>
        <dbReference type="PIRSR" id="PIRSR602401-1"/>
    </source>
</evidence>
<evidence type="ECO:0000256" key="1">
    <source>
        <dbReference type="ARBA" id="ARBA00001971"/>
    </source>
</evidence>
<dbReference type="GO" id="GO:0004497">
    <property type="term" value="F:monooxygenase activity"/>
    <property type="evidence" value="ECO:0007669"/>
    <property type="project" value="UniProtKB-KW"/>
</dbReference>
<dbReference type="RefSeq" id="XP_001834561.2">
    <property type="nucleotide sequence ID" value="XM_001834509.2"/>
</dbReference>
<evidence type="ECO:0000256" key="5">
    <source>
        <dbReference type="ARBA" id="ARBA00022617"/>
    </source>
</evidence>
<dbReference type="OMA" id="ICALEKW"/>
<comment type="caution">
    <text evidence="15">The sequence shown here is derived from an EMBL/GenBank/DDBJ whole genome shotgun (WGS) entry which is preliminary data.</text>
</comment>
<dbReference type="OrthoDB" id="1470350at2759"/>
<keyword evidence="6 14" id="KW-0812">Transmembrane</keyword>
<dbReference type="AlphaFoldDB" id="A8NKW4"/>
<dbReference type="Proteomes" id="UP000001861">
    <property type="component" value="Unassembled WGS sequence"/>
</dbReference>
<keyword evidence="7 13" id="KW-0479">Metal-binding</keyword>
<evidence type="ECO:0000256" key="11">
    <source>
        <dbReference type="ARBA" id="ARBA00023033"/>
    </source>
</evidence>
<dbReference type="InterPro" id="IPR001128">
    <property type="entry name" value="Cyt_P450"/>
</dbReference>
<proteinExistence type="inferred from homology"/>
<dbReference type="GeneID" id="6011078"/>
<dbReference type="CDD" id="cd11070">
    <property type="entry name" value="CYP56-like"/>
    <property type="match status" value="1"/>
</dbReference>
<comment type="similarity">
    <text evidence="4">Belongs to the cytochrome P450 family.</text>
</comment>
<keyword evidence="8 14" id="KW-1133">Transmembrane helix</keyword>
<organism evidence="15 16">
    <name type="scientific">Coprinopsis cinerea (strain Okayama-7 / 130 / ATCC MYA-4618 / FGSC 9003)</name>
    <name type="common">Inky cap fungus</name>
    <name type="synonym">Hormographiella aspergillata</name>
    <dbReference type="NCBI Taxonomy" id="240176"/>
    <lineage>
        <taxon>Eukaryota</taxon>
        <taxon>Fungi</taxon>
        <taxon>Dikarya</taxon>
        <taxon>Basidiomycota</taxon>
        <taxon>Agaricomycotina</taxon>
        <taxon>Agaricomycetes</taxon>
        <taxon>Agaricomycetidae</taxon>
        <taxon>Agaricales</taxon>
        <taxon>Agaricineae</taxon>
        <taxon>Psathyrellaceae</taxon>
        <taxon>Coprinopsis</taxon>
    </lineage>
</organism>
<keyword evidence="11" id="KW-0503">Monooxygenase</keyword>
<feature type="binding site" description="axial binding residue" evidence="13">
    <location>
        <position position="457"/>
    </location>
    <ligand>
        <name>heme</name>
        <dbReference type="ChEBI" id="CHEBI:30413"/>
    </ligand>
    <ligandPart>
        <name>Fe</name>
        <dbReference type="ChEBI" id="CHEBI:18248"/>
    </ligandPart>
</feature>
<comment type="pathway">
    <text evidence="3">Secondary metabolite biosynthesis; terpenoid biosynthesis.</text>
</comment>
<dbReference type="Pfam" id="PF00067">
    <property type="entry name" value="p450"/>
    <property type="match status" value="1"/>
</dbReference>
<dbReference type="GO" id="GO:0016020">
    <property type="term" value="C:membrane"/>
    <property type="evidence" value="ECO:0007669"/>
    <property type="project" value="UniProtKB-SubCell"/>
</dbReference>
<evidence type="ECO:0000313" key="16">
    <source>
        <dbReference type="Proteomes" id="UP000001861"/>
    </source>
</evidence>
<sequence length="512" mass="58714">MLSLVVLSASFLLLWAGRVVFNVWKLRKSVGSSPVDYLLLGYGCIPAIVFIPAWRYIAFGKSYQLRWKHKIFHELKTDVYPLISILSPAQNYTVQIADVNAAKEVTTYRSRFPKPMEFYRHLTFYGKNIVAAEGDDWKKYRKVCAPAFNDRNNKLVWEAAIRIMDDLFRDVWEHKDEVEVPHIVDTTVLIALFVIGEAGFGEKLTWKNDVVAPPGFKYTVKEALHVVSRHLIYKVILPNWAYKLSKSLADIDLAFKEMGMYMQEMIRERSTGEKSSGRHDLMTALVENNVTLPADDPNRLTDQELMGNVFIFMLAGHETAAHTLGFAFAFLALYPEEQKKLYDHIKSVIPEGHTPTYEDMPKLTRCLAFINETLRHFPPIIELPKKAQEDTVLHTTNHYGEKVSVPIPKGGCISVNIPATHHNPKYWDDCDSFNPDRFLGEWPREAFLSYSAGPRSCLGRKFFETEAIAVLTSTLLQYEVFLKEEPQFAHETFEQRKARILNVKCEVADPDI</sequence>
<dbReference type="EMBL" id="AACS02000010">
    <property type="protein sequence ID" value="EAU87285.2"/>
    <property type="molecule type" value="Genomic_DNA"/>
</dbReference>
<evidence type="ECO:0000256" key="6">
    <source>
        <dbReference type="ARBA" id="ARBA00022692"/>
    </source>
</evidence>
<keyword evidence="5 13" id="KW-0349">Heme</keyword>
<reference evidence="15 16" key="1">
    <citation type="journal article" date="2010" name="Proc. Natl. Acad. Sci. U.S.A.">
        <title>Insights into evolution of multicellular fungi from the assembled chromosomes of the mushroom Coprinopsis cinerea (Coprinus cinereus).</title>
        <authorList>
            <person name="Stajich J.E."/>
            <person name="Wilke S.K."/>
            <person name="Ahren D."/>
            <person name="Au C.H."/>
            <person name="Birren B.W."/>
            <person name="Borodovsky M."/>
            <person name="Burns C."/>
            <person name="Canback B."/>
            <person name="Casselton L.A."/>
            <person name="Cheng C.K."/>
            <person name="Deng J."/>
            <person name="Dietrich F.S."/>
            <person name="Fargo D.C."/>
            <person name="Farman M.L."/>
            <person name="Gathman A.C."/>
            <person name="Goldberg J."/>
            <person name="Guigo R."/>
            <person name="Hoegger P.J."/>
            <person name="Hooker J.B."/>
            <person name="Huggins A."/>
            <person name="James T.Y."/>
            <person name="Kamada T."/>
            <person name="Kilaru S."/>
            <person name="Kodira C."/>
            <person name="Kues U."/>
            <person name="Kupfer D."/>
            <person name="Kwan H.S."/>
            <person name="Lomsadze A."/>
            <person name="Li W."/>
            <person name="Lilly W.W."/>
            <person name="Ma L.J."/>
            <person name="Mackey A.J."/>
            <person name="Manning G."/>
            <person name="Martin F."/>
            <person name="Muraguchi H."/>
            <person name="Natvig D.O."/>
            <person name="Palmerini H."/>
            <person name="Ramesh M.A."/>
            <person name="Rehmeyer C.J."/>
            <person name="Roe B.A."/>
            <person name="Shenoy N."/>
            <person name="Stanke M."/>
            <person name="Ter-Hovhannisyan V."/>
            <person name="Tunlid A."/>
            <person name="Velagapudi R."/>
            <person name="Vision T.J."/>
            <person name="Zeng Q."/>
            <person name="Zolan M.E."/>
            <person name="Pukkila P.J."/>
        </authorList>
    </citation>
    <scope>NUCLEOTIDE SEQUENCE [LARGE SCALE GENOMIC DNA]</scope>
    <source>
        <strain evidence="16">Okayama-7 / 130 / ATCC MYA-4618 / FGSC 9003</strain>
    </source>
</reference>
<dbReference type="SUPFAM" id="SSF48264">
    <property type="entry name" value="Cytochrome P450"/>
    <property type="match status" value="1"/>
</dbReference>
<evidence type="ECO:0000256" key="14">
    <source>
        <dbReference type="SAM" id="Phobius"/>
    </source>
</evidence>
<evidence type="ECO:0000256" key="10">
    <source>
        <dbReference type="ARBA" id="ARBA00023004"/>
    </source>
</evidence>
<dbReference type="GO" id="GO:0016705">
    <property type="term" value="F:oxidoreductase activity, acting on paired donors, with incorporation or reduction of molecular oxygen"/>
    <property type="evidence" value="ECO:0007669"/>
    <property type="project" value="InterPro"/>
</dbReference>
<evidence type="ECO:0000256" key="8">
    <source>
        <dbReference type="ARBA" id="ARBA00022989"/>
    </source>
</evidence>
<evidence type="ECO:0000256" key="7">
    <source>
        <dbReference type="ARBA" id="ARBA00022723"/>
    </source>
</evidence>
<dbReference type="InterPro" id="IPR050121">
    <property type="entry name" value="Cytochrome_P450_monoxygenase"/>
</dbReference>
<dbReference type="eggNOG" id="KOG0158">
    <property type="taxonomic scope" value="Eukaryota"/>
</dbReference>
<keyword evidence="12 14" id="KW-0472">Membrane</keyword>
<keyword evidence="16" id="KW-1185">Reference proteome</keyword>
<evidence type="ECO:0000256" key="4">
    <source>
        <dbReference type="ARBA" id="ARBA00010617"/>
    </source>
</evidence>
<feature type="transmembrane region" description="Helical" evidence="14">
    <location>
        <begin position="37"/>
        <end position="58"/>
    </location>
</feature>
<keyword evidence="9" id="KW-0560">Oxidoreductase</keyword>
<evidence type="ECO:0000256" key="9">
    <source>
        <dbReference type="ARBA" id="ARBA00023002"/>
    </source>
</evidence>
<comment type="subcellular location">
    <subcellularLocation>
        <location evidence="2">Membrane</location>
    </subcellularLocation>
</comment>
<dbReference type="GO" id="GO:0005506">
    <property type="term" value="F:iron ion binding"/>
    <property type="evidence" value="ECO:0007669"/>
    <property type="project" value="InterPro"/>
</dbReference>
<keyword evidence="10 13" id="KW-0408">Iron</keyword>
<evidence type="ECO:0000313" key="15">
    <source>
        <dbReference type="EMBL" id="EAU87285.2"/>
    </source>
</evidence>
<gene>
    <name evidence="15" type="ORF">CC1G_10879</name>
</gene>
<dbReference type="Gene3D" id="1.10.630.10">
    <property type="entry name" value="Cytochrome P450"/>
    <property type="match status" value="1"/>
</dbReference>
<dbReference type="STRING" id="240176.A8NKW4"/>
<dbReference type="PANTHER" id="PTHR24305">
    <property type="entry name" value="CYTOCHROME P450"/>
    <property type="match status" value="1"/>
</dbReference>
<name>A8NKW4_COPC7</name>
<protein>
    <submittedName>
        <fullName evidence="15">614/534 cytochrome P450</fullName>
    </submittedName>
</protein>
<evidence type="ECO:0000256" key="12">
    <source>
        <dbReference type="ARBA" id="ARBA00023136"/>
    </source>
</evidence>
<dbReference type="PANTHER" id="PTHR24305:SF166">
    <property type="entry name" value="CYTOCHROME P450 12A4, MITOCHONDRIAL-RELATED"/>
    <property type="match status" value="1"/>
</dbReference>
<dbReference type="InParanoid" id="A8NKW4"/>
<evidence type="ECO:0000256" key="3">
    <source>
        <dbReference type="ARBA" id="ARBA00004721"/>
    </source>
</evidence>
<dbReference type="KEGG" id="cci:CC1G_10879"/>
<dbReference type="PRINTS" id="PR00385">
    <property type="entry name" value="P450"/>
</dbReference>
<comment type="cofactor">
    <cofactor evidence="1 13">
        <name>heme</name>
        <dbReference type="ChEBI" id="CHEBI:30413"/>
    </cofactor>
</comment>
<dbReference type="InterPro" id="IPR036396">
    <property type="entry name" value="Cyt_P450_sf"/>
</dbReference>
<dbReference type="PRINTS" id="PR00463">
    <property type="entry name" value="EP450I"/>
</dbReference>
<dbReference type="GO" id="GO:0020037">
    <property type="term" value="F:heme binding"/>
    <property type="evidence" value="ECO:0007669"/>
    <property type="project" value="InterPro"/>
</dbReference>
<dbReference type="HOGENOM" id="CLU_001570_25_0_1"/>
<dbReference type="InterPro" id="IPR002401">
    <property type="entry name" value="Cyt_P450_E_grp-I"/>
</dbReference>